<dbReference type="InterPro" id="IPR050300">
    <property type="entry name" value="GDXG_lipolytic_enzyme"/>
</dbReference>
<evidence type="ECO:0000259" key="3">
    <source>
        <dbReference type="Pfam" id="PF07859"/>
    </source>
</evidence>
<dbReference type="PANTHER" id="PTHR48081:SF8">
    <property type="entry name" value="ALPHA_BETA HYDROLASE FOLD-3 DOMAIN-CONTAINING PROTEIN-RELATED"/>
    <property type="match status" value="1"/>
</dbReference>
<dbReference type="Pfam" id="PF07859">
    <property type="entry name" value="Abhydrolase_3"/>
    <property type="match status" value="1"/>
</dbReference>
<evidence type="ECO:0000256" key="2">
    <source>
        <dbReference type="SAM" id="MobiDB-lite"/>
    </source>
</evidence>
<dbReference type="SUPFAM" id="SSF53474">
    <property type="entry name" value="alpha/beta-Hydrolases"/>
    <property type="match status" value="1"/>
</dbReference>
<sequence>MPRSDETLPDPPERGDLDTHDRTCRRIADARDVEVLAVDHRRAPRHPYPAAIEDVAAVLRWAPPAAVAGDSAGWTPDPQTARALRDEGDAYAHRLAQTGAHVTHRQEPGLEHGFIQGMDLTSPEAATAQERLFDDITALIHE</sequence>
<proteinExistence type="predicted"/>
<evidence type="ECO:0000313" key="4">
    <source>
        <dbReference type="EMBL" id="MCP2359022.1"/>
    </source>
</evidence>
<feature type="region of interest" description="Disordered" evidence="2">
    <location>
        <begin position="1"/>
        <end position="23"/>
    </location>
</feature>
<gene>
    <name evidence="4" type="ORF">HD597_006042</name>
</gene>
<dbReference type="Gene3D" id="3.40.50.1820">
    <property type="entry name" value="alpha/beta hydrolase"/>
    <property type="match status" value="2"/>
</dbReference>
<protein>
    <submittedName>
        <fullName evidence="4">Acetyl esterase/lipase</fullName>
    </submittedName>
</protein>
<name>A0A9X2GJU9_9ACTN</name>
<reference evidence="4" key="1">
    <citation type="submission" date="2022-06" db="EMBL/GenBank/DDBJ databases">
        <title>Sequencing the genomes of 1000 actinobacteria strains.</title>
        <authorList>
            <person name="Klenk H.-P."/>
        </authorList>
    </citation>
    <scope>NUCLEOTIDE SEQUENCE</scope>
    <source>
        <strain evidence="4">DSM 46694</strain>
    </source>
</reference>
<feature type="domain" description="Alpha/beta hydrolase fold-3" evidence="3">
    <location>
        <begin position="15"/>
        <end position="73"/>
    </location>
</feature>
<dbReference type="PANTHER" id="PTHR48081">
    <property type="entry name" value="AB HYDROLASE SUPERFAMILY PROTEIN C4A8.06C"/>
    <property type="match status" value="1"/>
</dbReference>
<dbReference type="InterPro" id="IPR013094">
    <property type="entry name" value="AB_hydrolase_3"/>
</dbReference>
<dbReference type="EMBL" id="JAMZEB010000002">
    <property type="protein sequence ID" value="MCP2359022.1"/>
    <property type="molecule type" value="Genomic_DNA"/>
</dbReference>
<comment type="caution">
    <text evidence="4">The sequence shown here is derived from an EMBL/GenBank/DDBJ whole genome shotgun (WGS) entry which is preliminary data.</text>
</comment>
<evidence type="ECO:0000313" key="5">
    <source>
        <dbReference type="Proteomes" id="UP001139648"/>
    </source>
</evidence>
<dbReference type="AlphaFoldDB" id="A0A9X2GJU9"/>
<keyword evidence="5" id="KW-1185">Reference proteome</keyword>
<evidence type="ECO:0000256" key="1">
    <source>
        <dbReference type="ARBA" id="ARBA00022801"/>
    </source>
</evidence>
<dbReference type="GO" id="GO:0016787">
    <property type="term" value="F:hydrolase activity"/>
    <property type="evidence" value="ECO:0007669"/>
    <property type="project" value="UniProtKB-KW"/>
</dbReference>
<organism evidence="4 5">
    <name type="scientific">Nonomuraea thailandensis</name>
    <dbReference type="NCBI Taxonomy" id="1188745"/>
    <lineage>
        <taxon>Bacteria</taxon>
        <taxon>Bacillati</taxon>
        <taxon>Actinomycetota</taxon>
        <taxon>Actinomycetes</taxon>
        <taxon>Streptosporangiales</taxon>
        <taxon>Streptosporangiaceae</taxon>
        <taxon>Nonomuraea</taxon>
    </lineage>
</organism>
<dbReference type="Proteomes" id="UP001139648">
    <property type="component" value="Unassembled WGS sequence"/>
</dbReference>
<keyword evidence="1" id="KW-0378">Hydrolase</keyword>
<accession>A0A9X2GJU9</accession>
<dbReference type="RefSeq" id="WP_253746254.1">
    <property type="nucleotide sequence ID" value="NZ_BAABKA010000007.1"/>
</dbReference>
<dbReference type="InterPro" id="IPR029058">
    <property type="entry name" value="AB_hydrolase_fold"/>
</dbReference>